<protein>
    <recommendedName>
        <fullName evidence="1">SCP2 domain-containing protein</fullName>
    </recommendedName>
</protein>
<organism evidence="2 3">
    <name type="scientific">Sinorhizobium glycinis</name>
    <dbReference type="NCBI Taxonomy" id="1472378"/>
    <lineage>
        <taxon>Bacteria</taxon>
        <taxon>Pseudomonadati</taxon>
        <taxon>Pseudomonadota</taxon>
        <taxon>Alphaproteobacteria</taxon>
        <taxon>Hyphomicrobiales</taxon>
        <taxon>Rhizobiaceae</taxon>
        <taxon>Sinorhizobium/Ensifer group</taxon>
        <taxon>Sinorhizobium</taxon>
    </lineage>
</organism>
<dbReference type="Pfam" id="PF02036">
    <property type="entry name" value="SCP2"/>
    <property type="match status" value="1"/>
</dbReference>
<reference evidence="2 3" key="1">
    <citation type="journal article" date="2016" name="Int. J. Syst. Evol. Microbiol.">
        <title>Ensifer glycinis sp. nov., an novel rhizobial species associated with Glycine spp.</title>
        <authorList>
            <person name="Yan H."/>
            <person name="Yan J."/>
            <person name="Sui X.H."/>
            <person name="Wang E.T."/>
            <person name="Chen W.X."/>
            <person name="Zhang X.X."/>
            <person name="Chen W.F."/>
        </authorList>
    </citation>
    <scope>NUCLEOTIDE SEQUENCE [LARGE SCALE GENOMIC DNA]</scope>
    <source>
        <strain evidence="2 3">CCBAU 23380</strain>
    </source>
</reference>
<comment type="caution">
    <text evidence="2">The sequence shown here is derived from an EMBL/GenBank/DDBJ whole genome shotgun (WGS) entry which is preliminary data.</text>
</comment>
<dbReference type="InterPro" id="IPR036527">
    <property type="entry name" value="SCP2_sterol-bd_dom_sf"/>
</dbReference>
<dbReference type="SUPFAM" id="SSF55718">
    <property type="entry name" value="SCP-like"/>
    <property type="match status" value="1"/>
</dbReference>
<dbReference type="STRING" id="1472378.AU381_25540"/>
<dbReference type="EMBL" id="LPUX01000067">
    <property type="protein sequence ID" value="OAP35130.1"/>
    <property type="molecule type" value="Genomic_DNA"/>
</dbReference>
<keyword evidence="3" id="KW-1185">Reference proteome</keyword>
<feature type="domain" description="SCP2" evidence="1">
    <location>
        <begin position="27"/>
        <end position="127"/>
    </location>
</feature>
<dbReference type="Proteomes" id="UP000094025">
    <property type="component" value="Unassembled WGS sequence"/>
</dbReference>
<accession>A0A178XIQ4</accession>
<dbReference type="OrthoDB" id="8479080at2"/>
<sequence length="168" mass="18361">MEFPRPLAAPLAAVPIPLIDRAVKLMFKSLLRRHPGLFERLGEHKSKRYAFRPTDLPLVFVVEPARAAVSVMRKPADPAADAVVESPLFLLLALLEGRCDADALFFSRSLAVIGDMEAVLSLRNALDGCEIDLPRDLCAFAGPLAPLVSRTADALRRRVLAGEHAAWN</sequence>
<gene>
    <name evidence="2" type="ORF">AU381_25540</name>
</gene>
<evidence type="ECO:0000313" key="2">
    <source>
        <dbReference type="EMBL" id="OAP35130.1"/>
    </source>
</evidence>
<dbReference type="RefSeq" id="WP_064244374.1">
    <property type="nucleotide sequence ID" value="NZ_LPUX01000067.1"/>
</dbReference>
<dbReference type="AlphaFoldDB" id="A0A178XIQ4"/>
<evidence type="ECO:0000259" key="1">
    <source>
        <dbReference type="Pfam" id="PF02036"/>
    </source>
</evidence>
<dbReference type="InterPro" id="IPR003033">
    <property type="entry name" value="SCP2_sterol-bd_dom"/>
</dbReference>
<name>A0A178XIQ4_9HYPH</name>
<proteinExistence type="predicted"/>
<evidence type="ECO:0000313" key="3">
    <source>
        <dbReference type="Proteomes" id="UP000094025"/>
    </source>
</evidence>